<dbReference type="EMBL" id="PDNC01000012">
    <property type="protein sequence ID" value="PGH07823.1"/>
    <property type="molecule type" value="Genomic_DNA"/>
</dbReference>
<gene>
    <name evidence="1" type="ORF">GX51_01533</name>
</gene>
<reference evidence="1 2" key="1">
    <citation type="submission" date="2017-10" db="EMBL/GenBank/DDBJ databases">
        <title>Comparative genomics in systemic dimorphic fungi from Ajellomycetaceae.</title>
        <authorList>
            <person name="Munoz J.F."/>
            <person name="Mcewen J.G."/>
            <person name="Clay O.K."/>
            <person name="Cuomo C.A."/>
        </authorList>
    </citation>
    <scope>NUCLEOTIDE SEQUENCE [LARGE SCALE GENOMIC DNA]</scope>
    <source>
        <strain evidence="1 2">UAMH130</strain>
    </source>
</reference>
<name>A0A2B7XGD5_9EURO</name>
<evidence type="ECO:0000313" key="1">
    <source>
        <dbReference type="EMBL" id="PGH07823.1"/>
    </source>
</evidence>
<dbReference type="OrthoDB" id="5400577at2759"/>
<sequence length="130" mass="14719">MPMAKVDRRAFFIANGYSRDARRRVDSILNKSEYTDTSFELQDWGSEGNELGGLSCLRENQQAPYLVTIKDFIYYYIFSAKGMLTLRLVMTSVLNFAKGFFQAFTTGKTNPCLYRAGSSKARILKRSAPG</sequence>
<evidence type="ECO:0000313" key="2">
    <source>
        <dbReference type="Proteomes" id="UP000224080"/>
    </source>
</evidence>
<proteinExistence type="predicted"/>
<dbReference type="AlphaFoldDB" id="A0A2B7XGD5"/>
<protein>
    <submittedName>
        <fullName evidence="1">Uncharacterized protein</fullName>
    </submittedName>
</protein>
<dbReference type="Proteomes" id="UP000224080">
    <property type="component" value="Unassembled WGS sequence"/>
</dbReference>
<accession>A0A2B7XGD5</accession>
<organism evidence="1 2">
    <name type="scientific">Blastomyces parvus</name>
    <dbReference type="NCBI Taxonomy" id="2060905"/>
    <lineage>
        <taxon>Eukaryota</taxon>
        <taxon>Fungi</taxon>
        <taxon>Dikarya</taxon>
        <taxon>Ascomycota</taxon>
        <taxon>Pezizomycotina</taxon>
        <taxon>Eurotiomycetes</taxon>
        <taxon>Eurotiomycetidae</taxon>
        <taxon>Onygenales</taxon>
        <taxon>Ajellomycetaceae</taxon>
        <taxon>Blastomyces</taxon>
    </lineage>
</organism>
<keyword evidence="2" id="KW-1185">Reference proteome</keyword>
<comment type="caution">
    <text evidence="1">The sequence shown here is derived from an EMBL/GenBank/DDBJ whole genome shotgun (WGS) entry which is preliminary data.</text>
</comment>